<dbReference type="Proteomes" id="UP001180453">
    <property type="component" value="Unassembled WGS sequence"/>
</dbReference>
<proteinExistence type="predicted"/>
<gene>
    <name evidence="2" type="ORF">J2X20_004881</name>
</gene>
<accession>A0ABU1YTL4</accession>
<protein>
    <submittedName>
        <fullName evidence="2">Uncharacterized protein</fullName>
    </submittedName>
</protein>
<organism evidence="2 3">
    <name type="scientific">Roseateles saccharophilus</name>
    <name type="common">Pseudomonas saccharophila</name>
    <dbReference type="NCBI Taxonomy" id="304"/>
    <lineage>
        <taxon>Bacteria</taxon>
        <taxon>Pseudomonadati</taxon>
        <taxon>Pseudomonadota</taxon>
        <taxon>Betaproteobacteria</taxon>
        <taxon>Burkholderiales</taxon>
        <taxon>Sphaerotilaceae</taxon>
        <taxon>Roseateles</taxon>
    </lineage>
</organism>
<dbReference type="RefSeq" id="WP_310270907.1">
    <property type="nucleotide sequence ID" value="NZ_JAVDXU010000004.1"/>
</dbReference>
<sequence>MNNLLLICIRHGLAAFAFLCSVQAHGETTPSESASLQIRAIATSEREHYVGDLKRAYADWCKTKANVCVNELLIRPNGMTAPPPYDQIRLDLVSNLNGKFESSRYEHEKPFRQFAPQTFQFTSKLKVIVHPFVWNRVEVRSREQPTSLSPLTAWASRWMDISDTKQAPKGQLLGVIHSVTFPNVEGGYWNTVVDFGSSEPYMLDSLLRTLEAMGLAEVEIGSFHPVQRLQ</sequence>
<comment type="caution">
    <text evidence="2">The sequence shown here is derived from an EMBL/GenBank/DDBJ whole genome shotgun (WGS) entry which is preliminary data.</text>
</comment>
<evidence type="ECO:0000256" key="1">
    <source>
        <dbReference type="SAM" id="SignalP"/>
    </source>
</evidence>
<evidence type="ECO:0000313" key="3">
    <source>
        <dbReference type="Proteomes" id="UP001180453"/>
    </source>
</evidence>
<dbReference type="EMBL" id="JAVDXU010000004">
    <property type="protein sequence ID" value="MDR7272207.1"/>
    <property type="molecule type" value="Genomic_DNA"/>
</dbReference>
<name>A0ABU1YTL4_ROSSA</name>
<keyword evidence="3" id="KW-1185">Reference proteome</keyword>
<keyword evidence="1" id="KW-0732">Signal</keyword>
<feature type="chain" id="PRO_5047258178" evidence="1">
    <location>
        <begin position="27"/>
        <end position="230"/>
    </location>
</feature>
<feature type="signal peptide" evidence="1">
    <location>
        <begin position="1"/>
        <end position="26"/>
    </location>
</feature>
<evidence type="ECO:0000313" key="2">
    <source>
        <dbReference type="EMBL" id="MDR7272207.1"/>
    </source>
</evidence>
<reference evidence="2 3" key="1">
    <citation type="submission" date="2023-07" db="EMBL/GenBank/DDBJ databases">
        <title>Sorghum-associated microbial communities from plants grown in Nebraska, USA.</title>
        <authorList>
            <person name="Schachtman D."/>
        </authorList>
    </citation>
    <scope>NUCLEOTIDE SEQUENCE [LARGE SCALE GENOMIC DNA]</scope>
    <source>
        <strain evidence="2 3">BE314</strain>
    </source>
</reference>